<dbReference type="InterPro" id="IPR025833">
    <property type="entry name" value="GDYXXLXY"/>
</dbReference>
<feature type="chain" id="PRO_5012172604" description="GDYXXLXY domain-containing protein" evidence="1">
    <location>
        <begin position="25"/>
        <end position="169"/>
    </location>
</feature>
<protein>
    <recommendedName>
        <fullName evidence="4">GDYXXLXY domain-containing protein</fullName>
    </recommendedName>
</protein>
<dbReference type="EMBL" id="NOIH01000010">
    <property type="protein sequence ID" value="OYD53879.1"/>
    <property type="molecule type" value="Genomic_DNA"/>
</dbReference>
<dbReference type="RefSeq" id="WP_094268324.1">
    <property type="nucleotide sequence ID" value="NZ_NOIH01000010.1"/>
</dbReference>
<evidence type="ECO:0000313" key="3">
    <source>
        <dbReference type="Proteomes" id="UP000215181"/>
    </source>
</evidence>
<keyword evidence="3" id="KW-1185">Reference proteome</keyword>
<evidence type="ECO:0008006" key="4">
    <source>
        <dbReference type="Google" id="ProtNLM"/>
    </source>
</evidence>
<keyword evidence="1" id="KW-0732">Signal</keyword>
<accession>A0A235EXV9</accession>
<evidence type="ECO:0000256" key="1">
    <source>
        <dbReference type="SAM" id="SignalP"/>
    </source>
</evidence>
<dbReference type="OrthoDB" id="4868247at2"/>
<evidence type="ECO:0000313" key="2">
    <source>
        <dbReference type="EMBL" id="OYD53879.1"/>
    </source>
</evidence>
<dbReference type="Pfam" id="PF14345">
    <property type="entry name" value="GDYXXLXY"/>
    <property type="match status" value="1"/>
</dbReference>
<feature type="signal peptide" evidence="1">
    <location>
        <begin position="1"/>
        <end position="24"/>
    </location>
</feature>
<dbReference type="Proteomes" id="UP000215181">
    <property type="component" value="Unassembled WGS sequence"/>
</dbReference>
<proteinExistence type="predicted"/>
<gene>
    <name evidence="2" type="ORF">CGK74_09870</name>
</gene>
<sequence>MKPAGHVPAAILAALALVLGAASKAIHDREQTLAQGRVVLVQLAPVDPRSLMQGDYMALRFAIDNELAAPDPARRATPARYAVLTLDVQDRARLAGMSDKRPAGEAVAMRIRQRDGRPTIGPNAFFFQEGTADRYEAARWGEFRVAPDGSALLTHLRDADLNRLGEQLR</sequence>
<name>A0A235EXV9_9RHOO</name>
<reference evidence="2 3" key="1">
    <citation type="submission" date="2017-07" db="EMBL/GenBank/DDBJ databases">
        <title>Thauera sp. KNDSS-Mac4 genome sequence and assembly.</title>
        <authorList>
            <person name="Mayilraj S."/>
        </authorList>
    </citation>
    <scope>NUCLEOTIDE SEQUENCE [LARGE SCALE GENOMIC DNA]</scope>
    <source>
        <strain evidence="2 3">KNDSS-Mac4</strain>
    </source>
</reference>
<organism evidence="2 3">
    <name type="scientific">Thauera propionica</name>
    <dbReference type="NCBI Taxonomy" id="2019431"/>
    <lineage>
        <taxon>Bacteria</taxon>
        <taxon>Pseudomonadati</taxon>
        <taxon>Pseudomonadota</taxon>
        <taxon>Betaproteobacteria</taxon>
        <taxon>Rhodocyclales</taxon>
        <taxon>Zoogloeaceae</taxon>
        <taxon>Thauera</taxon>
    </lineage>
</organism>
<comment type="caution">
    <text evidence="2">The sequence shown here is derived from an EMBL/GenBank/DDBJ whole genome shotgun (WGS) entry which is preliminary data.</text>
</comment>
<dbReference type="AlphaFoldDB" id="A0A235EXV9"/>